<name>A0A9N9KF63_9GLOM</name>
<accession>A0A9N9KF63</accession>
<protein>
    <submittedName>
        <fullName evidence="1">1368_t:CDS:1</fullName>
    </submittedName>
</protein>
<dbReference type="Proteomes" id="UP000789759">
    <property type="component" value="Unassembled WGS sequence"/>
</dbReference>
<evidence type="ECO:0000313" key="1">
    <source>
        <dbReference type="EMBL" id="CAG8822142.1"/>
    </source>
</evidence>
<organism evidence="1 2">
    <name type="scientific">Cetraspora pellucida</name>
    <dbReference type="NCBI Taxonomy" id="1433469"/>
    <lineage>
        <taxon>Eukaryota</taxon>
        <taxon>Fungi</taxon>
        <taxon>Fungi incertae sedis</taxon>
        <taxon>Mucoromycota</taxon>
        <taxon>Glomeromycotina</taxon>
        <taxon>Glomeromycetes</taxon>
        <taxon>Diversisporales</taxon>
        <taxon>Gigasporaceae</taxon>
        <taxon>Cetraspora</taxon>
    </lineage>
</organism>
<evidence type="ECO:0000313" key="2">
    <source>
        <dbReference type="Proteomes" id="UP000789759"/>
    </source>
</evidence>
<feature type="non-terminal residue" evidence="1">
    <location>
        <position position="1"/>
    </location>
</feature>
<gene>
    <name evidence="1" type="ORF">CPELLU_LOCUS19791</name>
</gene>
<comment type="caution">
    <text evidence="1">The sequence shown here is derived from an EMBL/GenBank/DDBJ whole genome shotgun (WGS) entry which is preliminary data.</text>
</comment>
<reference evidence="1" key="1">
    <citation type="submission" date="2021-06" db="EMBL/GenBank/DDBJ databases">
        <authorList>
            <person name="Kallberg Y."/>
            <person name="Tangrot J."/>
            <person name="Rosling A."/>
        </authorList>
    </citation>
    <scope>NUCLEOTIDE SEQUENCE</scope>
    <source>
        <strain evidence="1">FL966</strain>
    </source>
</reference>
<proteinExistence type="predicted"/>
<dbReference type="EMBL" id="CAJVQA010051315">
    <property type="protein sequence ID" value="CAG8822142.1"/>
    <property type="molecule type" value="Genomic_DNA"/>
</dbReference>
<sequence>TNMTSEQTFSVTDLTISNKRNRLDDESARAILSKKLTLKENLQYG</sequence>
<dbReference type="AlphaFoldDB" id="A0A9N9KF63"/>
<keyword evidence="2" id="KW-1185">Reference proteome</keyword>